<evidence type="ECO:0000256" key="1">
    <source>
        <dbReference type="SAM" id="MobiDB-lite"/>
    </source>
</evidence>
<feature type="compositionally biased region" description="Basic and acidic residues" evidence="1">
    <location>
        <begin position="247"/>
        <end position="292"/>
    </location>
</feature>
<feature type="compositionally biased region" description="Polar residues" evidence="1">
    <location>
        <begin position="154"/>
        <end position="164"/>
    </location>
</feature>
<dbReference type="InParanoid" id="A9UTF0"/>
<keyword evidence="3" id="KW-1185">Reference proteome</keyword>
<dbReference type="KEGG" id="mbr:MONBRDRAFT_23444"/>
<accession>A9UTF0</accession>
<evidence type="ECO:0000313" key="3">
    <source>
        <dbReference type="Proteomes" id="UP000001357"/>
    </source>
</evidence>
<dbReference type="GeneID" id="5889165"/>
<organism evidence="2 3">
    <name type="scientific">Monosiga brevicollis</name>
    <name type="common">Choanoflagellate</name>
    <dbReference type="NCBI Taxonomy" id="81824"/>
    <lineage>
        <taxon>Eukaryota</taxon>
        <taxon>Choanoflagellata</taxon>
        <taxon>Craspedida</taxon>
        <taxon>Salpingoecidae</taxon>
        <taxon>Monosiga</taxon>
    </lineage>
</organism>
<name>A9UTF0_MONBE</name>
<feature type="region of interest" description="Disordered" evidence="1">
    <location>
        <begin position="149"/>
        <end position="186"/>
    </location>
</feature>
<protein>
    <submittedName>
        <fullName evidence="2">Uncharacterized protein</fullName>
    </submittedName>
</protein>
<dbReference type="AlphaFoldDB" id="A9UTF0"/>
<proteinExistence type="predicted"/>
<sequence length="323" mass="37180">MWFQTAAPLARARALRLAPAVHQQQRTFLNWIKRQFQLSQLRSQWGFKEEEFTKDAAAAYQAVLDTVNARDVSGLRAMRRAIHPTVMQKLEKFMKTNTQHVDMEVYDAKMEGLVGRMKEDPQNQESTAYVIMIMKARLRTTVLGHWTPEELHRLTTSPDPGTKSTEAETDAKPATGPSQPAHSEDLPDRVVESHCMFVFESPVVRLQTDYRYSPDLVPEPDWQLVVISDPVPSGDAHYSITVFDDPNQAHDRDDKEVGQRRTTQHTRDYDRPRAQNGDEEHDQRHHNDDRGAQNEASSARGRARSRARSHEARQPRRRGRRNN</sequence>
<dbReference type="RefSeq" id="XP_001743658.1">
    <property type="nucleotide sequence ID" value="XM_001743606.1"/>
</dbReference>
<reference evidence="2 3" key="1">
    <citation type="journal article" date="2008" name="Nature">
        <title>The genome of the choanoflagellate Monosiga brevicollis and the origin of metazoans.</title>
        <authorList>
            <consortium name="JGI Sequencing"/>
            <person name="King N."/>
            <person name="Westbrook M.J."/>
            <person name="Young S.L."/>
            <person name="Kuo A."/>
            <person name="Abedin M."/>
            <person name="Chapman J."/>
            <person name="Fairclough S."/>
            <person name="Hellsten U."/>
            <person name="Isogai Y."/>
            <person name="Letunic I."/>
            <person name="Marr M."/>
            <person name="Pincus D."/>
            <person name="Putnam N."/>
            <person name="Rokas A."/>
            <person name="Wright K.J."/>
            <person name="Zuzow R."/>
            <person name="Dirks W."/>
            <person name="Good M."/>
            <person name="Goodstein D."/>
            <person name="Lemons D."/>
            <person name="Li W."/>
            <person name="Lyons J.B."/>
            <person name="Morris A."/>
            <person name="Nichols S."/>
            <person name="Richter D.J."/>
            <person name="Salamov A."/>
            <person name="Bork P."/>
            <person name="Lim W.A."/>
            <person name="Manning G."/>
            <person name="Miller W.T."/>
            <person name="McGinnis W."/>
            <person name="Shapiro H."/>
            <person name="Tjian R."/>
            <person name="Grigoriev I.V."/>
            <person name="Rokhsar D."/>
        </authorList>
    </citation>
    <scope>NUCLEOTIDE SEQUENCE [LARGE SCALE GENOMIC DNA]</scope>
    <source>
        <strain evidence="3">MX1 / ATCC 50154</strain>
    </source>
</reference>
<dbReference type="EMBL" id="CH991545">
    <property type="protein sequence ID" value="EDQ91236.1"/>
    <property type="molecule type" value="Genomic_DNA"/>
</dbReference>
<evidence type="ECO:0000313" key="2">
    <source>
        <dbReference type="EMBL" id="EDQ91236.1"/>
    </source>
</evidence>
<dbReference type="Proteomes" id="UP000001357">
    <property type="component" value="Unassembled WGS sequence"/>
</dbReference>
<feature type="region of interest" description="Disordered" evidence="1">
    <location>
        <begin position="237"/>
        <end position="323"/>
    </location>
</feature>
<gene>
    <name evidence="2" type="ORF">MONBRDRAFT_23444</name>
</gene>